<feature type="compositionally biased region" description="Pro residues" evidence="12">
    <location>
        <begin position="274"/>
        <end position="285"/>
    </location>
</feature>
<keyword evidence="9" id="KW-0811">Translocation</keyword>
<organism evidence="14 15">
    <name type="scientific">Calocera cornea HHB12733</name>
    <dbReference type="NCBI Taxonomy" id="1353952"/>
    <lineage>
        <taxon>Eukaryota</taxon>
        <taxon>Fungi</taxon>
        <taxon>Dikarya</taxon>
        <taxon>Basidiomycota</taxon>
        <taxon>Agaricomycotina</taxon>
        <taxon>Dacrymycetes</taxon>
        <taxon>Dacrymycetales</taxon>
        <taxon>Dacrymycetaceae</taxon>
        <taxon>Calocera</taxon>
    </lineage>
</organism>
<evidence type="ECO:0000256" key="9">
    <source>
        <dbReference type="ARBA" id="ARBA00023010"/>
    </source>
</evidence>
<feature type="compositionally biased region" description="Pro residues" evidence="12">
    <location>
        <begin position="1"/>
        <end position="12"/>
    </location>
</feature>
<dbReference type="FunCoup" id="A0A165EA36">
    <property type="interactions" value="62"/>
</dbReference>
<evidence type="ECO:0000256" key="8">
    <source>
        <dbReference type="ARBA" id="ARBA00022989"/>
    </source>
</evidence>
<evidence type="ECO:0000256" key="6">
    <source>
        <dbReference type="ARBA" id="ARBA00022792"/>
    </source>
</evidence>
<dbReference type="GO" id="GO:0005743">
    <property type="term" value="C:mitochondrial inner membrane"/>
    <property type="evidence" value="ECO:0007669"/>
    <property type="project" value="UniProtKB-SubCell"/>
</dbReference>
<dbReference type="InterPro" id="IPR021056">
    <property type="entry name" value="Mt_import_IM_translocase_Tim54"/>
</dbReference>
<reference evidence="14 15" key="1">
    <citation type="journal article" date="2016" name="Mol. Biol. Evol.">
        <title>Comparative Genomics of Early-Diverging Mushroom-Forming Fungi Provides Insights into the Origins of Lignocellulose Decay Capabilities.</title>
        <authorList>
            <person name="Nagy L.G."/>
            <person name="Riley R."/>
            <person name="Tritt A."/>
            <person name="Adam C."/>
            <person name="Daum C."/>
            <person name="Floudas D."/>
            <person name="Sun H."/>
            <person name="Yadav J.S."/>
            <person name="Pangilinan J."/>
            <person name="Larsson K.H."/>
            <person name="Matsuura K."/>
            <person name="Barry K."/>
            <person name="Labutti K."/>
            <person name="Kuo R."/>
            <person name="Ohm R.A."/>
            <person name="Bhattacharya S.S."/>
            <person name="Shirouzu T."/>
            <person name="Yoshinaga Y."/>
            <person name="Martin F.M."/>
            <person name="Grigoriev I.V."/>
            <person name="Hibbett D.S."/>
        </authorList>
    </citation>
    <scope>NUCLEOTIDE SEQUENCE [LARGE SCALE GENOMIC DNA]</scope>
    <source>
        <strain evidence="14 15">HHB12733</strain>
    </source>
</reference>
<evidence type="ECO:0000256" key="4">
    <source>
        <dbReference type="ARBA" id="ARBA00022448"/>
    </source>
</evidence>
<dbReference type="InterPro" id="IPR052617">
    <property type="entry name" value="Huntingtin-int_K"/>
</dbReference>
<evidence type="ECO:0000256" key="3">
    <source>
        <dbReference type="ARBA" id="ARBA00020796"/>
    </source>
</evidence>
<evidence type="ECO:0000256" key="7">
    <source>
        <dbReference type="ARBA" id="ARBA00022927"/>
    </source>
</evidence>
<dbReference type="AlphaFoldDB" id="A0A165EA36"/>
<protein>
    <recommendedName>
        <fullName evidence="3">Mitochondrial import inner membrane translocase subunit TIM54</fullName>
    </recommendedName>
</protein>
<dbReference type="PANTHER" id="PTHR31184">
    <property type="entry name" value="HUNTINGTIN-INTERACTING PROTEIN K FAMILY MEMBER"/>
    <property type="match status" value="1"/>
</dbReference>
<dbReference type="Proteomes" id="UP000076842">
    <property type="component" value="Unassembled WGS sequence"/>
</dbReference>
<dbReference type="CDD" id="cd14361">
    <property type="entry name" value="UBA_HYPK"/>
    <property type="match status" value="1"/>
</dbReference>
<evidence type="ECO:0000256" key="10">
    <source>
        <dbReference type="ARBA" id="ARBA00023128"/>
    </source>
</evidence>
<comment type="subcellular location">
    <subcellularLocation>
        <location evidence="1">Mitochondrion inner membrane</location>
        <topology evidence="1">Single-pass membrane protein</topology>
    </subcellularLocation>
</comment>
<keyword evidence="8" id="KW-1133">Transmembrane helix</keyword>
<dbReference type="STRING" id="1353952.A0A165EA36"/>
<feature type="compositionally biased region" description="Low complexity" evidence="12">
    <location>
        <begin position="13"/>
        <end position="23"/>
    </location>
</feature>
<keyword evidence="11" id="KW-0472">Membrane</keyword>
<dbReference type="GO" id="GO:0050821">
    <property type="term" value="P:protein stabilization"/>
    <property type="evidence" value="ECO:0007669"/>
    <property type="project" value="TreeGrafter"/>
</dbReference>
<dbReference type="EMBL" id="KV424014">
    <property type="protein sequence ID" value="KZT54427.1"/>
    <property type="molecule type" value="Genomic_DNA"/>
</dbReference>
<dbReference type="Pfam" id="PF19026">
    <property type="entry name" value="UBA_HYPK"/>
    <property type="match status" value="1"/>
</dbReference>
<gene>
    <name evidence="14" type="ORF">CALCODRAFT_510756</name>
</gene>
<evidence type="ECO:0000256" key="2">
    <source>
        <dbReference type="ARBA" id="ARBA00006355"/>
    </source>
</evidence>
<keyword evidence="15" id="KW-1185">Reference proteome</keyword>
<evidence type="ECO:0000256" key="5">
    <source>
        <dbReference type="ARBA" id="ARBA00022692"/>
    </source>
</evidence>
<evidence type="ECO:0000256" key="1">
    <source>
        <dbReference type="ARBA" id="ARBA00004434"/>
    </source>
</evidence>
<keyword evidence="10" id="KW-0496">Mitochondrion</keyword>
<evidence type="ECO:0000259" key="13">
    <source>
        <dbReference type="Pfam" id="PF19026"/>
    </source>
</evidence>
<keyword evidence="6" id="KW-0999">Mitochondrion inner membrane</keyword>
<name>A0A165EA36_9BASI</name>
<keyword evidence="5" id="KW-0812">Transmembrane</keyword>
<dbReference type="InterPro" id="IPR038922">
    <property type="entry name" value="HYPK_UBA"/>
</dbReference>
<evidence type="ECO:0000313" key="15">
    <source>
        <dbReference type="Proteomes" id="UP000076842"/>
    </source>
</evidence>
<accession>A0A165EA36</accession>
<keyword evidence="4" id="KW-0813">Transport</keyword>
<dbReference type="InterPro" id="IPR044034">
    <property type="entry name" value="NAC-like_UBA"/>
</dbReference>
<comment type="similarity">
    <text evidence="2">Belongs to the TIM54 family.</text>
</comment>
<feature type="region of interest" description="Disordered" evidence="12">
    <location>
        <begin position="419"/>
        <end position="446"/>
    </location>
</feature>
<feature type="region of interest" description="Disordered" evidence="12">
    <location>
        <begin position="266"/>
        <end position="309"/>
    </location>
</feature>
<feature type="domain" description="Nascent polypeptide-associated complex subunit alpha-like UBA" evidence="13">
    <location>
        <begin position="546"/>
        <end position="583"/>
    </location>
</feature>
<dbReference type="InParanoid" id="A0A165EA36"/>
<dbReference type="GO" id="GO:0043066">
    <property type="term" value="P:negative regulation of apoptotic process"/>
    <property type="evidence" value="ECO:0007669"/>
    <property type="project" value="TreeGrafter"/>
</dbReference>
<feature type="region of interest" description="Disordered" evidence="12">
    <location>
        <begin position="1"/>
        <end position="23"/>
    </location>
</feature>
<dbReference type="OrthoDB" id="5598305at2759"/>
<proteinExistence type="inferred from homology"/>
<evidence type="ECO:0000256" key="11">
    <source>
        <dbReference type="ARBA" id="ARBA00023136"/>
    </source>
</evidence>
<dbReference type="PANTHER" id="PTHR31184:SF2">
    <property type="entry name" value="HUNTINGTIN-INTERACTING PROTEIN K"/>
    <property type="match status" value="1"/>
</dbReference>
<dbReference type="Pfam" id="PF11711">
    <property type="entry name" value="Tim54"/>
    <property type="match status" value="1"/>
</dbReference>
<dbReference type="Gene3D" id="1.10.8.10">
    <property type="entry name" value="DNA helicase RuvA subunit, C-terminal domain"/>
    <property type="match status" value="1"/>
</dbReference>
<sequence>MAVPGPSTPPVSPSGSTPSAATSAASTGSKVAAEAASAGSSGIRSVLMYTGIPPSLLRMPKLRLPSRNWLIFLGVIGSTTALFVYDRRECRRIRREACEKVAWMADLPLDPQGTVRRVKVYAARQPGDDESAKGMLYFRKWVKPILVAAAVDYDMVVGQRHGSITDLLAREIQHKRLVDAGLLPPVAGPTPAMQPAAEQESALQGGIVLIGRSTFKEYMEGLKRGYGESVSLGRGGKQRGDDEEDAQIAKELENDGVFDEPEVVDITSSGEDGAPPPPAPAPAQPQPFRNPFLPSNFELRPNNRFQPAPPAQAVLPAELTLPPQPPLLLLPFRNLVGISLVPRQIWGFFNRRYYAQSGAEHAFILLKGATRPFDPRTDLAFGQETEYYWPSKFDKVDADIDKRRTEYYKELAKKLKTARELASGERAPTKDEERNPPKTEQELRQDRFDREKRWKRELEGWKIVRRGQDPVWEEGWGEAVRVYDKEGEKVKIPPGVVPSRPEVIMSFQDGGFYSQQALIAALSAINTTHAEWKARPKPAVVGAELKLAKEDVELVMSELDYTKPQAERALRENGGDVQKVFDEYVKPAKPREEHRY</sequence>
<dbReference type="GO" id="GO:0015031">
    <property type="term" value="P:protein transport"/>
    <property type="evidence" value="ECO:0007669"/>
    <property type="project" value="UniProtKB-KW"/>
</dbReference>
<evidence type="ECO:0000256" key="12">
    <source>
        <dbReference type="SAM" id="MobiDB-lite"/>
    </source>
</evidence>
<keyword evidence="7" id="KW-0653">Protein transport</keyword>
<evidence type="ECO:0000313" key="14">
    <source>
        <dbReference type="EMBL" id="KZT54427.1"/>
    </source>
</evidence>